<feature type="compositionally biased region" description="Basic and acidic residues" evidence="2">
    <location>
        <begin position="502"/>
        <end position="516"/>
    </location>
</feature>
<feature type="compositionally biased region" description="Low complexity" evidence="2">
    <location>
        <begin position="27"/>
        <end position="45"/>
    </location>
</feature>
<proteinExistence type="predicted"/>
<name>A0A9P8BUU6_9FUNG</name>
<evidence type="ECO:0000313" key="4">
    <source>
        <dbReference type="Proteomes" id="UP000707451"/>
    </source>
</evidence>
<organism evidence="3 4">
    <name type="scientific">Linnemannia hyalina</name>
    <dbReference type="NCBI Taxonomy" id="64524"/>
    <lineage>
        <taxon>Eukaryota</taxon>
        <taxon>Fungi</taxon>
        <taxon>Fungi incertae sedis</taxon>
        <taxon>Mucoromycota</taxon>
        <taxon>Mortierellomycotina</taxon>
        <taxon>Mortierellomycetes</taxon>
        <taxon>Mortierellales</taxon>
        <taxon>Mortierellaceae</taxon>
        <taxon>Linnemannia</taxon>
    </lineage>
</organism>
<dbReference type="EMBL" id="JAHRHY010000006">
    <property type="protein sequence ID" value="KAG9068588.1"/>
    <property type="molecule type" value="Genomic_DNA"/>
</dbReference>
<keyword evidence="1" id="KW-0175">Coiled coil</keyword>
<keyword evidence="4" id="KW-1185">Reference proteome</keyword>
<feature type="compositionally biased region" description="Polar residues" evidence="2">
    <location>
        <begin position="46"/>
        <end position="55"/>
    </location>
</feature>
<evidence type="ECO:0000256" key="2">
    <source>
        <dbReference type="SAM" id="MobiDB-lite"/>
    </source>
</evidence>
<accession>A0A9P8BUU6</accession>
<dbReference type="Proteomes" id="UP000707451">
    <property type="component" value="Unassembled WGS sequence"/>
</dbReference>
<feature type="compositionally biased region" description="Acidic residues" evidence="2">
    <location>
        <begin position="102"/>
        <end position="115"/>
    </location>
</feature>
<evidence type="ECO:0000313" key="3">
    <source>
        <dbReference type="EMBL" id="KAG9068588.1"/>
    </source>
</evidence>
<comment type="caution">
    <text evidence="3">The sequence shown here is derived from an EMBL/GenBank/DDBJ whole genome shotgun (WGS) entry which is preliminary data.</text>
</comment>
<feature type="compositionally biased region" description="Basic and acidic residues" evidence="2">
    <location>
        <begin position="87"/>
        <end position="101"/>
    </location>
</feature>
<dbReference type="AlphaFoldDB" id="A0A9P8BUU6"/>
<dbReference type="OrthoDB" id="2438198at2759"/>
<feature type="region of interest" description="Disordered" evidence="2">
    <location>
        <begin position="408"/>
        <end position="456"/>
    </location>
</feature>
<feature type="region of interest" description="Disordered" evidence="2">
    <location>
        <begin position="1"/>
        <end position="55"/>
    </location>
</feature>
<feature type="coiled-coil region" evidence="1">
    <location>
        <begin position="169"/>
        <end position="221"/>
    </location>
</feature>
<reference evidence="3" key="1">
    <citation type="submission" date="2021-06" db="EMBL/GenBank/DDBJ databases">
        <title>Genome Sequence of Mortierella hyaline Strain SCG-10, a Cold-Adapted, Nitrate-Reducing Fungus Isolated from Soil in Minnesota, USA.</title>
        <authorList>
            <person name="Aldossari N."/>
        </authorList>
    </citation>
    <scope>NUCLEOTIDE SEQUENCE</scope>
    <source>
        <strain evidence="3">SCG-10</strain>
    </source>
</reference>
<evidence type="ECO:0000256" key="1">
    <source>
        <dbReference type="SAM" id="Coils"/>
    </source>
</evidence>
<feature type="region of interest" description="Disordered" evidence="2">
    <location>
        <begin position="79"/>
        <end position="118"/>
    </location>
</feature>
<feature type="compositionally biased region" description="Low complexity" evidence="2">
    <location>
        <begin position="414"/>
        <end position="446"/>
    </location>
</feature>
<protein>
    <submittedName>
        <fullName evidence="3">Uncharacterized protein</fullName>
    </submittedName>
</protein>
<gene>
    <name evidence="3" type="ORF">KI688_010864</name>
</gene>
<feature type="region of interest" description="Disordered" evidence="2">
    <location>
        <begin position="477"/>
        <end position="520"/>
    </location>
</feature>
<sequence length="692" mass="77679">MESQHVLNPWQHRPHKQDFYDNHDTLQQQHQQQQQQQQQQEQQKQPNISLTDNDTTSLEDFFQGHKQVFYQSQMLLQQLQQRQRQQKTQEHGPEEQRKGPADEEAQAEGDDDGETDSQRTAWSQLGIDSPMNQSSSTLADADTPITTVIYMTDSDFGDGDEGDVLEHLVQQLQSEVKGTRATVSELETKLNLAEHSNRHIVEELKMLLADAEENLAAAENSDGTHPLLQSSKGGSVSDDDLNNVYNRICIALQALIDDAQSALQKNSTIKHTCPSPGEEGATCHCLAATSPPSSSRSSTPNLPFRIAPGYDSTQDSPLACRSSPRNSTTLLKPVQTENQDIHDFTTYGPKPLYASTDEVSRMLWKQKHEEQHDRYRKSCHRLTLELDGRLLSTDSDDSEASSFDLLRRSRHRLSSSTQSSRPSTPSTPTTPSIPSTPTTPTTPTRPLQGILRSSKNTERLKKKCQVQFLNADIEGTRNRDWESSPRPLHRPTRSSSSSTKNQQDKQQQKLQPRQEPEPQQAVLRQYTHRSVSVGSNSSRGVVLQLYDLWQQTWLRTRIMHVITGSVEIIIIIWVVLKASQATLSWFGVKPKNMSEWLMFIYGQRDTAGSQAKELYAKVRRDGRRMREVKALTQKVPEALVEDLVAGVTSSTNGLMSPSAIVYGPAKKIVAHAVTGVALAFISDGARRLLRKL</sequence>